<proteinExistence type="predicted"/>
<dbReference type="Proteomes" id="UP000285211">
    <property type="component" value="Unassembled WGS sequence"/>
</dbReference>
<evidence type="ECO:0000256" key="2">
    <source>
        <dbReference type="ARBA" id="ARBA00023295"/>
    </source>
</evidence>
<dbReference type="Pfam" id="PF02449">
    <property type="entry name" value="Glyco_hydro_42"/>
    <property type="match status" value="1"/>
</dbReference>
<evidence type="ECO:0000313" key="5">
    <source>
        <dbReference type="EMBL" id="RVT79661.1"/>
    </source>
</evidence>
<dbReference type="InterPro" id="IPR013529">
    <property type="entry name" value="Glyco_hydro_42_N"/>
</dbReference>
<sequence length="565" mass="63116">MKQILFFIAFFIITNANCQKYSAPYLKKVGGKTELIVDDKPFLMLSGELHNSSTGSAAYMEPIWERMAQKNLNTVLAAVSWEMIEKKEGTFDFSLVDVMINGARKQNLKLILLWFGSWKNGLSTYTPLWVKNDYKRFPLIRNTEGETRNALSTFGENSLKSDTLAFSALMKHIKEVDQRDHTVISVQVENEIGVLASSRDYSAKANTAFNSKVPDELMNYLLKNKNSLHPALLKVWAANGYKKVGTWEEIFGKGEELDSKDWKTNFSFYTEELFMAWNYAKYVGEIAKQGKKQYSIPMYANAWLKKKGGRPGRYPSGGPLPHVFDIWRAGAPSIDFFAPDIYAVKEFDWMCEEFTKSGNPLFIPETTVDYEGAARAFYAFGKYHALGYSPFGIDGGGLLLTADPKDFSIQRAYNCLKNISSFILENRNTEKMTGLLLQQGEGSAKIEMADLDIVAERYSSKNTGDLVGVDASLKGEGNQSAAGLLIIKLADNEFLVAGGGGVMVKIAQNARNKSNVGYASVEEIIVENGKMQFHLLNGDETAFGGPIIPVGDFKAFKIKVYEYEK</sequence>
<protein>
    <submittedName>
        <fullName evidence="5">Mannonate dehydratase</fullName>
    </submittedName>
</protein>
<dbReference type="RefSeq" id="WP_128192980.1">
    <property type="nucleotide sequence ID" value="NZ_SACJ01000001.1"/>
</dbReference>
<evidence type="ECO:0000259" key="4">
    <source>
        <dbReference type="Pfam" id="PF18120"/>
    </source>
</evidence>
<dbReference type="OrthoDB" id="9800974at2"/>
<dbReference type="EMBL" id="SACJ01000001">
    <property type="protein sequence ID" value="RVT79661.1"/>
    <property type="molecule type" value="Genomic_DNA"/>
</dbReference>
<keyword evidence="1" id="KW-0378">Hydrolase</keyword>
<gene>
    <name evidence="5" type="ORF">EOD40_00690</name>
</gene>
<evidence type="ECO:0000313" key="6">
    <source>
        <dbReference type="Proteomes" id="UP000285211"/>
    </source>
</evidence>
<reference evidence="5 6" key="1">
    <citation type="submission" date="2019-01" db="EMBL/GenBank/DDBJ databases">
        <authorList>
            <person name="Chen W.-M."/>
        </authorList>
    </citation>
    <scope>NUCLEOTIDE SEQUENCE [LARGE SCALE GENOMIC DNA]</scope>
    <source>
        <strain evidence="5 6">BBQ-12</strain>
    </source>
</reference>
<dbReference type="AlphaFoldDB" id="A0A3S2USN3"/>
<dbReference type="GO" id="GO:0005975">
    <property type="term" value="P:carbohydrate metabolic process"/>
    <property type="evidence" value="ECO:0007669"/>
    <property type="project" value="InterPro"/>
</dbReference>
<keyword evidence="2" id="KW-0326">Glycosidase</keyword>
<organism evidence="5 6">
    <name type="scientific">Flavobacterium sufflavum</name>
    <dbReference type="NCBI Taxonomy" id="1921138"/>
    <lineage>
        <taxon>Bacteria</taxon>
        <taxon>Pseudomonadati</taxon>
        <taxon>Bacteroidota</taxon>
        <taxon>Flavobacteriia</taxon>
        <taxon>Flavobacteriales</taxon>
        <taxon>Flavobacteriaceae</taxon>
        <taxon>Flavobacterium</taxon>
    </lineage>
</organism>
<name>A0A3S2USN3_9FLAO</name>
<dbReference type="Pfam" id="PF18120">
    <property type="entry name" value="DUF5597"/>
    <property type="match status" value="1"/>
</dbReference>
<feature type="domain" description="DUF5597" evidence="4">
    <location>
        <begin position="410"/>
        <end position="544"/>
    </location>
</feature>
<comment type="caution">
    <text evidence="5">The sequence shown here is derived from an EMBL/GenBank/DDBJ whole genome shotgun (WGS) entry which is preliminary data.</text>
</comment>
<keyword evidence="6" id="KW-1185">Reference proteome</keyword>
<dbReference type="Gene3D" id="3.20.20.80">
    <property type="entry name" value="Glycosidases"/>
    <property type="match status" value="1"/>
</dbReference>
<dbReference type="SUPFAM" id="SSF51445">
    <property type="entry name" value="(Trans)glycosidases"/>
    <property type="match status" value="1"/>
</dbReference>
<evidence type="ECO:0000259" key="3">
    <source>
        <dbReference type="Pfam" id="PF02449"/>
    </source>
</evidence>
<dbReference type="GO" id="GO:0009341">
    <property type="term" value="C:beta-galactosidase complex"/>
    <property type="evidence" value="ECO:0007669"/>
    <property type="project" value="InterPro"/>
</dbReference>
<dbReference type="Gene3D" id="2.60.220.20">
    <property type="entry name" value="putative beta-Galactosidase from caulobacter crescentus"/>
    <property type="match status" value="1"/>
</dbReference>
<evidence type="ECO:0000256" key="1">
    <source>
        <dbReference type="ARBA" id="ARBA00022801"/>
    </source>
</evidence>
<dbReference type="FunFam" id="3.20.20.80:FF:000135">
    <property type="entry name" value="Beta-galactosidase, putative, bgl35A"/>
    <property type="match status" value="1"/>
</dbReference>
<dbReference type="GO" id="GO:0004565">
    <property type="term" value="F:beta-galactosidase activity"/>
    <property type="evidence" value="ECO:0007669"/>
    <property type="project" value="InterPro"/>
</dbReference>
<dbReference type="InterPro" id="IPR017853">
    <property type="entry name" value="GH"/>
</dbReference>
<dbReference type="InterPro" id="IPR040719">
    <property type="entry name" value="DUF5597"/>
</dbReference>
<accession>A0A3S2USN3</accession>
<feature type="domain" description="Glycoside hydrolase family 42 N-terminal" evidence="3">
    <location>
        <begin position="61"/>
        <end position="249"/>
    </location>
</feature>